<keyword evidence="5" id="KW-0378">Hydrolase</keyword>
<dbReference type="Gene3D" id="3.20.20.80">
    <property type="entry name" value="Glycosidases"/>
    <property type="match status" value="1"/>
</dbReference>
<proteinExistence type="inferred from homology"/>
<dbReference type="GO" id="GO:0005764">
    <property type="term" value="C:lysosome"/>
    <property type="evidence" value="ECO:0007669"/>
    <property type="project" value="TreeGrafter"/>
</dbReference>
<evidence type="ECO:0000256" key="6">
    <source>
        <dbReference type="ARBA" id="ARBA00023295"/>
    </source>
</evidence>
<dbReference type="InterPro" id="IPR059177">
    <property type="entry name" value="GH29D-like_dom"/>
</dbReference>
<dbReference type="GO" id="GO:0016139">
    <property type="term" value="P:glycoside catabolic process"/>
    <property type="evidence" value="ECO:0007669"/>
    <property type="project" value="TreeGrafter"/>
</dbReference>
<comment type="function">
    <text evidence="1">Alpha-L-fucosidase is responsible for hydrolyzing the alpha-1,6-linked fucose joined to the reducing-end N-acetylglucosamine of the carbohydrate moieties of glycoproteins.</text>
</comment>
<dbReference type="InterPro" id="IPR000933">
    <property type="entry name" value="Glyco_hydro_29"/>
</dbReference>
<organism evidence="8 9">
    <name type="scientific">Pseudobacter ginsenosidimutans</name>
    <dbReference type="NCBI Taxonomy" id="661488"/>
    <lineage>
        <taxon>Bacteria</taxon>
        <taxon>Pseudomonadati</taxon>
        <taxon>Bacteroidota</taxon>
        <taxon>Chitinophagia</taxon>
        <taxon>Chitinophagales</taxon>
        <taxon>Chitinophagaceae</taxon>
        <taxon>Pseudobacter</taxon>
    </lineage>
</organism>
<dbReference type="PROSITE" id="PS51820">
    <property type="entry name" value="PA14"/>
    <property type="match status" value="1"/>
</dbReference>
<dbReference type="InterPro" id="IPR017853">
    <property type="entry name" value="GH"/>
</dbReference>
<reference evidence="8 9" key="1">
    <citation type="submission" date="2019-02" db="EMBL/GenBank/DDBJ databases">
        <title>Genomic Encyclopedia of Type Strains, Phase IV (KMG-IV): sequencing the most valuable type-strain genomes for metagenomic binning, comparative biology and taxonomic classification.</title>
        <authorList>
            <person name="Goeker M."/>
        </authorList>
    </citation>
    <scope>NUCLEOTIDE SEQUENCE [LARGE SCALE GENOMIC DNA]</scope>
    <source>
        <strain evidence="8 9">DSM 18116</strain>
    </source>
</reference>
<dbReference type="InterPro" id="IPR016286">
    <property type="entry name" value="FUC_metazoa-typ"/>
</dbReference>
<dbReference type="GO" id="GO:0004560">
    <property type="term" value="F:alpha-L-fucosidase activity"/>
    <property type="evidence" value="ECO:0007669"/>
    <property type="project" value="InterPro"/>
</dbReference>
<dbReference type="SUPFAM" id="SSF56988">
    <property type="entry name" value="Anthrax protective antigen"/>
    <property type="match status" value="1"/>
</dbReference>
<dbReference type="EMBL" id="SGXA01000002">
    <property type="protein sequence ID" value="RZS72402.1"/>
    <property type="molecule type" value="Genomic_DNA"/>
</dbReference>
<evidence type="ECO:0000256" key="4">
    <source>
        <dbReference type="ARBA" id="ARBA00022729"/>
    </source>
</evidence>
<evidence type="ECO:0000313" key="8">
    <source>
        <dbReference type="EMBL" id="RZS72402.1"/>
    </source>
</evidence>
<keyword evidence="6" id="KW-0326">Glycosidase</keyword>
<accession>A0A4Q7MU47</accession>
<dbReference type="Pfam" id="PF13290">
    <property type="entry name" value="CHB_HEX_C_1"/>
    <property type="match status" value="1"/>
</dbReference>
<gene>
    <name evidence="8" type="ORF">EV199_4321</name>
</gene>
<protein>
    <recommendedName>
        <fullName evidence="3">alpha-L-fucosidase</fullName>
        <ecNumber evidence="3">3.2.1.51</ecNumber>
    </recommendedName>
</protein>
<dbReference type="AlphaFoldDB" id="A0A4Q7MU47"/>
<comment type="similarity">
    <text evidence="2">Belongs to the glycosyl hydrolase 29 family.</text>
</comment>
<dbReference type="PANTHER" id="PTHR10030">
    <property type="entry name" value="ALPHA-L-FUCOSIDASE"/>
    <property type="match status" value="1"/>
</dbReference>
<dbReference type="SMART" id="SM00812">
    <property type="entry name" value="Alpha_L_fucos"/>
    <property type="match status" value="1"/>
</dbReference>
<dbReference type="GO" id="GO:0006004">
    <property type="term" value="P:fucose metabolic process"/>
    <property type="evidence" value="ECO:0007669"/>
    <property type="project" value="InterPro"/>
</dbReference>
<dbReference type="PRINTS" id="PR00741">
    <property type="entry name" value="GLHYDRLASE29"/>
</dbReference>
<evidence type="ECO:0000256" key="5">
    <source>
        <dbReference type="ARBA" id="ARBA00022801"/>
    </source>
</evidence>
<evidence type="ECO:0000259" key="7">
    <source>
        <dbReference type="PROSITE" id="PS51820"/>
    </source>
</evidence>
<dbReference type="SMART" id="SM00758">
    <property type="entry name" value="PA14"/>
    <property type="match status" value="1"/>
</dbReference>
<evidence type="ECO:0000313" key="9">
    <source>
        <dbReference type="Proteomes" id="UP000293874"/>
    </source>
</evidence>
<dbReference type="PANTHER" id="PTHR10030:SF37">
    <property type="entry name" value="ALPHA-L-FUCOSIDASE-RELATED"/>
    <property type="match status" value="1"/>
</dbReference>
<dbReference type="Pfam" id="PF01120">
    <property type="entry name" value="Alpha_L_fucos"/>
    <property type="match status" value="1"/>
</dbReference>
<evidence type="ECO:0000256" key="3">
    <source>
        <dbReference type="ARBA" id="ARBA00012662"/>
    </source>
</evidence>
<sequence>MKWLFTATMLTTSSIFMQPLAQTAKTKTDQQKMQWWRDARFGLFIHWGLYSVPAGEWNGNTSYGEWIRSTAQIPLATYDKFLSQFNPTQFNADDWVRMAKDAGMKYLVITTKHHDGFALWPTATTDFNVMNTPFKKDPLKELADACNKYGLQLCFYYSIMDWHHPDYLPRRDWESDRSTEGADFSRYITYMKEQLKELLTNYGKIGVLWFDGEWEDTWTHELGKDLYNYVKNLQPDIIINNRVDKGRAGMAGLTRTGDFAGDFGTPEQEIPATGFPGVDWESCMTMNSNWSYNSHDQNWKSSEDLIHKLIETASKGGNYLLNVGPTAAGVFPQPSIERLRDIGSWMSVNSASIYKTQASPFKDLNYGYCTQQAIPGGTRLYFHVINWPADGKLSLPPMGNSIVKAYTLAEKTNLKTSRLNATNIIQLQGIQQQPYATVITAEIKGRPIAYTEPLIEAPASIFIDQLPVVFKTNIPGAIVYYTTNGKDPANTSAQARSMTLRKSATIKAACFLNGKQISNVASASFEKVTPIPAQEVNPPSGGLQFASFEGKWDRLPDFSALSPAAMGTLANFDISMKRGKEEYAFVFDGWIRIPLDGVYTFYLSSDDGSRMYINDTLTVDNDGMHGEIEKSKDIPLAKGYHKIKVQYFERSGTDNLEVSWKGPGIPKMRIPDVVLYREN</sequence>
<dbReference type="InterPro" id="IPR037524">
    <property type="entry name" value="PA14/GLEYA"/>
</dbReference>
<dbReference type="Gene3D" id="2.60.40.1180">
    <property type="entry name" value="Golgi alpha-mannosidase II"/>
    <property type="match status" value="1"/>
</dbReference>
<evidence type="ECO:0000256" key="1">
    <source>
        <dbReference type="ARBA" id="ARBA00004071"/>
    </source>
</evidence>
<comment type="caution">
    <text evidence="8">The sequence shown here is derived from an EMBL/GenBank/DDBJ whole genome shotgun (WGS) entry which is preliminary data.</text>
</comment>
<dbReference type="InterPro" id="IPR057739">
    <property type="entry name" value="Glyco_hydro_29_N"/>
</dbReference>
<keyword evidence="9" id="KW-1185">Reference proteome</keyword>
<dbReference type="Gene3D" id="3.90.182.10">
    <property type="entry name" value="Toxin - Anthrax Protective Antigen,domain 1"/>
    <property type="match status" value="1"/>
</dbReference>
<dbReference type="EC" id="3.2.1.51" evidence="3"/>
<name>A0A4Q7MU47_9BACT</name>
<dbReference type="InterPro" id="IPR011658">
    <property type="entry name" value="PA14_dom"/>
</dbReference>
<keyword evidence="4" id="KW-0732">Signal</keyword>
<dbReference type="Proteomes" id="UP000293874">
    <property type="component" value="Unassembled WGS sequence"/>
</dbReference>
<dbReference type="Pfam" id="PF07691">
    <property type="entry name" value="PA14"/>
    <property type="match status" value="1"/>
</dbReference>
<dbReference type="SUPFAM" id="SSF51445">
    <property type="entry name" value="(Trans)glycosidases"/>
    <property type="match status" value="1"/>
</dbReference>
<feature type="domain" description="PA14" evidence="7">
    <location>
        <begin position="538"/>
        <end position="674"/>
    </location>
</feature>
<dbReference type="InterPro" id="IPR013780">
    <property type="entry name" value="Glyco_hydro_b"/>
</dbReference>
<evidence type="ECO:0000256" key="2">
    <source>
        <dbReference type="ARBA" id="ARBA00007951"/>
    </source>
</evidence>